<proteinExistence type="predicted"/>
<dbReference type="Gene3D" id="3.40.50.12760">
    <property type="match status" value="1"/>
</dbReference>
<dbReference type="EMBL" id="MN740250">
    <property type="protein sequence ID" value="QHT96021.1"/>
    <property type="molecule type" value="Genomic_DNA"/>
</dbReference>
<evidence type="ECO:0008006" key="2">
    <source>
        <dbReference type="Google" id="ProtNLM"/>
    </source>
</evidence>
<organism evidence="1">
    <name type="scientific">viral metagenome</name>
    <dbReference type="NCBI Taxonomy" id="1070528"/>
    <lineage>
        <taxon>unclassified sequences</taxon>
        <taxon>metagenomes</taxon>
        <taxon>organismal metagenomes</taxon>
    </lineage>
</organism>
<name>A0A6C0IS26_9ZZZZ</name>
<dbReference type="AlphaFoldDB" id="A0A6C0IS26"/>
<accession>A0A6C0IS26</accession>
<sequence length="388" mass="46082">MSYNIIPKNSFQFDIHFCLKDINNKLDVIQYDPYVSHYLYDFLFETYKQVDIIQTNNPTLYDTIIKIINPYEFLYTNIPSFEVSVSKVKTEDPMLFDLIEITQMCGLNDFFSMPDSLSIGHFTLDNISSEYFINMIREEQTDIQNHYSIYNIFELYKIITQLNTNTNTYNCLFMEIDKELFHSNLYLFYLLLYVLLIMKQQAKGGTSIIKISYLFDKSIIDIIYILTCIFDKVQLVKPLVNNVVYPELYLVCKDKLVEPLTNSDTINNNEYSYLNELEKNIHLLFLILTNDNIENICIQSIIQLNDTTECLPYLFINKIEELNSIYGQQHLEILDQVINIYKNKSRDEKMDFIKKSHIQKCIQWCEKNQLPHNKFFEKNIFLCNSTEQ</sequence>
<evidence type="ECO:0000313" key="1">
    <source>
        <dbReference type="EMBL" id="QHT96021.1"/>
    </source>
</evidence>
<reference evidence="1" key="1">
    <citation type="journal article" date="2020" name="Nature">
        <title>Giant virus diversity and host interactions through global metagenomics.</title>
        <authorList>
            <person name="Schulz F."/>
            <person name="Roux S."/>
            <person name="Paez-Espino D."/>
            <person name="Jungbluth S."/>
            <person name="Walsh D.A."/>
            <person name="Denef V.J."/>
            <person name="McMahon K.D."/>
            <person name="Konstantinidis K.T."/>
            <person name="Eloe-Fadrosh E.A."/>
            <person name="Kyrpides N.C."/>
            <person name="Woyke T."/>
        </authorList>
    </citation>
    <scope>NUCLEOTIDE SEQUENCE</scope>
    <source>
        <strain evidence="1">GVMAG-M-3300024301-20</strain>
    </source>
</reference>
<protein>
    <recommendedName>
        <fullName evidence="2">Ribosomal RNA methyltransferase FtsJ domain-containing protein</fullName>
    </recommendedName>
</protein>